<keyword evidence="3" id="KW-1185">Reference proteome</keyword>
<evidence type="ECO:0000259" key="1">
    <source>
        <dbReference type="PROSITE" id="PS51747"/>
    </source>
</evidence>
<dbReference type="Proteomes" id="UP000192411">
    <property type="component" value="Unassembled WGS sequence"/>
</dbReference>
<reference evidence="2 3" key="1">
    <citation type="submission" date="2017-02" db="EMBL/GenBank/DDBJ databases">
        <title>The new phylogeny of genus Mycobacterium.</title>
        <authorList>
            <person name="Tortoli E."/>
            <person name="Trovato A."/>
            <person name="Cirillo D.M."/>
        </authorList>
    </citation>
    <scope>NUCLEOTIDE SEQUENCE [LARGE SCALE GENOMIC DNA]</scope>
    <source>
        <strain evidence="2 3">DSM 44338</strain>
    </source>
</reference>
<organism evidence="2 3">
    <name type="scientific">Mycolicibacterium tusciae</name>
    <dbReference type="NCBI Taxonomy" id="75922"/>
    <lineage>
        <taxon>Bacteria</taxon>
        <taxon>Bacillati</taxon>
        <taxon>Actinomycetota</taxon>
        <taxon>Actinomycetes</taxon>
        <taxon>Mycobacteriales</taxon>
        <taxon>Mycobacteriaceae</taxon>
        <taxon>Mycolicibacterium</taxon>
    </lineage>
</organism>
<dbReference type="PANTHER" id="PTHR11079:SF179">
    <property type="entry name" value="TRNA(ADENINE(34)) DEAMINASE, CHLOROPLASTIC"/>
    <property type="match status" value="1"/>
</dbReference>
<dbReference type="EMBL" id="MVIM01000018">
    <property type="protein sequence ID" value="ORB62096.1"/>
    <property type="molecule type" value="Genomic_DNA"/>
</dbReference>
<evidence type="ECO:0000313" key="3">
    <source>
        <dbReference type="Proteomes" id="UP000192411"/>
    </source>
</evidence>
<dbReference type="CDD" id="cd01285">
    <property type="entry name" value="nucleoside_deaminase"/>
    <property type="match status" value="1"/>
</dbReference>
<dbReference type="GO" id="GO:0003824">
    <property type="term" value="F:catalytic activity"/>
    <property type="evidence" value="ECO:0007669"/>
    <property type="project" value="InterPro"/>
</dbReference>
<comment type="caution">
    <text evidence="2">The sequence shown here is derived from an EMBL/GenBank/DDBJ whole genome shotgun (WGS) entry which is preliminary data.</text>
</comment>
<name>A0A1X0JHX9_9MYCO</name>
<evidence type="ECO:0000313" key="2">
    <source>
        <dbReference type="EMBL" id="ORB62096.1"/>
    </source>
</evidence>
<proteinExistence type="predicted"/>
<accession>A0A1X0JHX9</accession>
<dbReference type="RefSeq" id="WP_083128423.1">
    <property type="nucleotide sequence ID" value="NZ_MVIM01000018.1"/>
</dbReference>
<dbReference type="Gene3D" id="3.40.140.10">
    <property type="entry name" value="Cytidine Deaminase, domain 2"/>
    <property type="match status" value="1"/>
</dbReference>
<feature type="domain" description="CMP/dCMP-type deaminase" evidence="1">
    <location>
        <begin position="5"/>
        <end position="114"/>
    </location>
</feature>
<dbReference type="STRING" id="75922.BST47_25290"/>
<dbReference type="InterPro" id="IPR002125">
    <property type="entry name" value="CMP_dCMP_dom"/>
</dbReference>
<dbReference type="AlphaFoldDB" id="A0A1X0JHX9"/>
<dbReference type="PROSITE" id="PS51747">
    <property type="entry name" value="CYT_DCMP_DEAMINASES_2"/>
    <property type="match status" value="1"/>
</dbReference>
<dbReference type="OrthoDB" id="9802676at2"/>
<dbReference type="SUPFAM" id="SSF53927">
    <property type="entry name" value="Cytidine deaminase-like"/>
    <property type="match status" value="1"/>
</dbReference>
<sequence length="159" mass="17515">MAIDDHDLERLNRCVELAREALEDGDEPFGSILVDADGRIRFEDRNRVKDGDHTRHPEFAIAQWAVAKLSPAERIAATVYTSGEHCPMCAAAHAWVGLGRIVYATSSEQLTGWLAEWGATPPPVAPLPITVVAPRVEVDGPAAEHFDEMKALYEAKFRP</sequence>
<gene>
    <name evidence="2" type="ORF">BST47_25290</name>
</gene>
<dbReference type="PANTHER" id="PTHR11079">
    <property type="entry name" value="CYTOSINE DEAMINASE FAMILY MEMBER"/>
    <property type="match status" value="1"/>
</dbReference>
<dbReference type="Pfam" id="PF00383">
    <property type="entry name" value="dCMP_cyt_deam_1"/>
    <property type="match status" value="1"/>
</dbReference>
<dbReference type="InterPro" id="IPR016193">
    <property type="entry name" value="Cytidine_deaminase-like"/>
</dbReference>
<protein>
    <submittedName>
        <fullName evidence="2">tRNA-specific adenosine deaminase</fullName>
    </submittedName>
</protein>